<reference evidence="2" key="1">
    <citation type="submission" date="2023-06" db="EMBL/GenBank/DDBJ databases">
        <title>Draft genome sequence of Nocardioides sp. SOB72.</title>
        <authorList>
            <person name="Zhang G."/>
        </authorList>
    </citation>
    <scope>NUCLEOTIDE SEQUENCE</scope>
    <source>
        <strain evidence="2">SOB72</strain>
    </source>
</reference>
<keyword evidence="2" id="KW-0378">Hydrolase</keyword>
<comment type="caution">
    <text evidence="2">The sequence shown here is derived from an EMBL/GenBank/DDBJ whole genome shotgun (WGS) entry which is preliminary data.</text>
</comment>
<proteinExistence type="predicted"/>
<evidence type="ECO:0000313" key="2">
    <source>
        <dbReference type="EMBL" id="MDN4159963.1"/>
    </source>
</evidence>
<dbReference type="RefSeq" id="WP_300958835.1">
    <property type="nucleotide sequence ID" value="NZ_JAUHJR010000001.1"/>
</dbReference>
<evidence type="ECO:0000313" key="3">
    <source>
        <dbReference type="Proteomes" id="UP001168537"/>
    </source>
</evidence>
<dbReference type="InterPro" id="IPR000073">
    <property type="entry name" value="AB_hydrolase_1"/>
</dbReference>
<dbReference type="GO" id="GO:0016787">
    <property type="term" value="F:hydrolase activity"/>
    <property type="evidence" value="ECO:0007669"/>
    <property type="project" value="UniProtKB-KW"/>
</dbReference>
<dbReference type="SUPFAM" id="SSF53474">
    <property type="entry name" value="alpha/beta-Hydrolases"/>
    <property type="match status" value="1"/>
</dbReference>
<feature type="domain" description="AB hydrolase-1" evidence="1">
    <location>
        <begin position="39"/>
        <end position="292"/>
    </location>
</feature>
<organism evidence="2 3">
    <name type="scientific">Nocardioides abyssi</name>
    <dbReference type="NCBI Taxonomy" id="3058370"/>
    <lineage>
        <taxon>Bacteria</taxon>
        <taxon>Bacillati</taxon>
        <taxon>Actinomycetota</taxon>
        <taxon>Actinomycetes</taxon>
        <taxon>Propionibacteriales</taxon>
        <taxon>Nocardioidaceae</taxon>
        <taxon>Nocardioides</taxon>
    </lineage>
</organism>
<dbReference type="EMBL" id="JAUHJR010000001">
    <property type="protein sequence ID" value="MDN4159963.1"/>
    <property type="molecule type" value="Genomic_DNA"/>
</dbReference>
<dbReference type="Pfam" id="PF00561">
    <property type="entry name" value="Abhydrolase_1"/>
    <property type="match status" value="1"/>
</dbReference>
<dbReference type="InterPro" id="IPR050471">
    <property type="entry name" value="AB_hydrolase"/>
</dbReference>
<dbReference type="Proteomes" id="UP001168537">
    <property type="component" value="Unassembled WGS sequence"/>
</dbReference>
<name>A0ABT8EPL8_9ACTN</name>
<dbReference type="InterPro" id="IPR029058">
    <property type="entry name" value="AB_hydrolase_fold"/>
</dbReference>
<dbReference type="PANTHER" id="PTHR43433">
    <property type="entry name" value="HYDROLASE, ALPHA/BETA FOLD FAMILY PROTEIN"/>
    <property type="match status" value="1"/>
</dbReference>
<sequence>MDDDTFDAAGAAAATLSVPTADGRVLEVLTGGDADGFPLVLHGGTPTAAVRHAPLDRACADLGLRLVTMSRPGYGGSTPRPLSLDGPRVVDDVADTVAVLDALDVDEFLTIGWSGGGPRALACAALLPDRCRAAATLAGVAPHDADGLDWDAGMAPENVEEFAAAVQGRAAYEELLARTLPPIFAATADDVAAALGELVTPVDAAALDGAYAAWTAETFRRAGAQGVVGAVDDGLAIVAPWGFDLADVRVPVAVWQGRQDAMVPYEHGAWLAAHVPGAEAHLFEDEGHLTLLARVDTILADLKRLGGV</sequence>
<gene>
    <name evidence="2" type="ORF">QWY29_01245</name>
</gene>
<evidence type="ECO:0000259" key="1">
    <source>
        <dbReference type="Pfam" id="PF00561"/>
    </source>
</evidence>
<dbReference type="PANTHER" id="PTHR43433:SF5">
    <property type="entry name" value="AB HYDROLASE-1 DOMAIN-CONTAINING PROTEIN"/>
    <property type="match status" value="1"/>
</dbReference>
<dbReference type="Gene3D" id="3.40.50.1820">
    <property type="entry name" value="alpha/beta hydrolase"/>
    <property type="match status" value="1"/>
</dbReference>
<protein>
    <submittedName>
        <fullName evidence="2">Alpha/beta fold hydrolase</fullName>
    </submittedName>
</protein>
<accession>A0ABT8EPL8</accession>
<keyword evidence="3" id="KW-1185">Reference proteome</keyword>